<evidence type="ECO:0000313" key="2">
    <source>
        <dbReference type="EMBL" id="ERG63153.1"/>
    </source>
</evidence>
<reference evidence="2 3" key="1">
    <citation type="journal article" date="2013" name="Genome Announc.">
        <title>First draft genome sequence from a member of the genus agrococcus, isolated from modern microbialites.</title>
        <authorList>
            <person name="White R.A.III."/>
            <person name="Grassa C.J."/>
            <person name="Suttle C.A."/>
        </authorList>
    </citation>
    <scope>NUCLEOTIDE SEQUENCE [LARGE SCALE GENOMIC DNA]</scope>
    <source>
        <strain evidence="2 3">RW1</strain>
    </source>
</reference>
<evidence type="ECO:0008006" key="4">
    <source>
        <dbReference type="Google" id="ProtNLM"/>
    </source>
</evidence>
<proteinExistence type="predicted"/>
<dbReference type="OrthoDB" id="5117752at2"/>
<keyword evidence="1" id="KW-1133">Transmembrane helix</keyword>
<name>U1L8A6_9MICO</name>
<keyword evidence="1" id="KW-0472">Membrane</keyword>
<dbReference type="RefSeq" id="WP_021011636.1">
    <property type="nucleotide sequence ID" value="NZ_ASHR01000037.1"/>
</dbReference>
<evidence type="ECO:0000313" key="3">
    <source>
        <dbReference type="Proteomes" id="UP000016462"/>
    </source>
</evidence>
<keyword evidence="1" id="KW-0812">Transmembrane</keyword>
<keyword evidence="3" id="KW-1185">Reference proteome</keyword>
<dbReference type="EMBL" id="ASHR01000037">
    <property type="protein sequence ID" value="ERG63153.1"/>
    <property type="molecule type" value="Genomic_DNA"/>
</dbReference>
<dbReference type="Proteomes" id="UP000016462">
    <property type="component" value="Unassembled WGS sequence"/>
</dbReference>
<dbReference type="AlphaFoldDB" id="U1L8A6"/>
<accession>U1L8A6</accession>
<feature type="transmembrane region" description="Helical" evidence="1">
    <location>
        <begin position="41"/>
        <end position="65"/>
    </location>
</feature>
<sequence length="226" mass="22585">MTSLSVLDLHAQPLPAPEAPAERHLKALPSPRVAPRRAPRLVHGVIALAGLAGIVCAQLGLSVVISEGAYRMSALQAESTSLARAEQSVAEELAVLSSPQHVAVAGAELGMLAGQPSQFLTLATTSTAGGPDALHMQVPAVDGFGMYVPNSLLTAQPQVAASVAQVQAATIEPYPGMLLPAGESAAAIAAAAPAAAQDVEPTAVAPTTVAPTTIAPGTLLPAPGQE</sequence>
<comment type="caution">
    <text evidence="2">The sequence shown here is derived from an EMBL/GenBank/DDBJ whole genome shotgun (WGS) entry which is preliminary data.</text>
</comment>
<evidence type="ECO:0000256" key="1">
    <source>
        <dbReference type="SAM" id="Phobius"/>
    </source>
</evidence>
<protein>
    <recommendedName>
        <fullName evidence="4">Cell division protein FtsL</fullName>
    </recommendedName>
</protein>
<organism evidence="2 3">
    <name type="scientific">Agrococcus pavilionensis RW1</name>
    <dbReference type="NCBI Taxonomy" id="1330458"/>
    <lineage>
        <taxon>Bacteria</taxon>
        <taxon>Bacillati</taxon>
        <taxon>Actinomycetota</taxon>
        <taxon>Actinomycetes</taxon>
        <taxon>Micrococcales</taxon>
        <taxon>Microbacteriaceae</taxon>
        <taxon>Agrococcus</taxon>
    </lineage>
</organism>
<gene>
    <name evidence="2" type="ORF">L332_01620</name>
</gene>